<dbReference type="InterPro" id="IPR011989">
    <property type="entry name" value="ARM-like"/>
</dbReference>
<sequence>MFEKSLHDVIRGIRANAANEDRYIRSCLDEIRAEVKRTDPAVKAVAVAKLFYLHMLGYDMAWAAFHVIEVMSSPVLAHKRIGYIAAAISFRQDTNVLMLCTNLIRKDLNSNNYLETALALNGLCTIVTPDLARDLSPDLIANMNHSRPYIRKRVILCLYKVFLKFPEALRVAVPRLKERLEDPDPSVVSAAVNVVCELARKNPKSYLPLAPQLFTILTTSTNNWLLIKIVKLFGALCPLEPRLIKRLISPITNLIQTTGAMSLAYECILTAIMGGMIVPATNEGVGSISDATLKDGGEAVLAKICVAKLKFFIADSDQNLKYLGLFALCKLLPLRPHAVGEHREIILACLEDKDISIRMRALELISSMVTKRNLMAIVNHLMKQLSPESEADLVAEHHQPTSASLAILHDATYASEVISRILQFCSKNTYGCVTDFEWYVRVLVGFVWVRGASVGLEVAEQIVDVCVRVEGVREAAVDILTDLILDESFLESTAWEKNNTDVLFAAAWVVGEYSMFVATPKALIFHLISSKISMLPVTVQAAYIQASLKIYSAWLSGQTSNQTDNSVEISKDEFDEMTQIMMEGMLKLCGSADLEVQERASTSYQILSLISSLSQDNSSSPKSWGVPSYASELSQLFAGELRPVNSQAQSLVPVPEDLDLDAWIHDPEPDLANINDESEEAEEDYEDNESLFSAKKKAELWSPEAVAKAKKAMEVRRKMDPFYIAKPLPQAPSKILSETGPFRSSSTTSSTVNIPESSAKKGTAKKASSKSKSPFENADIFNVPTIARTQYKINRDDELPEGATARQPSLSSSVIGSSKKKGNAKADAVGDADTLAIKSVDLTAAAPAASVGAARKLGWEIDRAALLAEETPALGVGVEVVRKIKKVGVGKKTAAAVVTTSGAAVAAVTSVVDGGLKKKKKVVTKSADAGTSNNAIGKGDDMTDEKEPSAAVKKVVKKVVVKKKKAGGAALNTRKVEDVTTVIADAVAVSNNTAQISGDNSATAVVSQQILADLTLENALDQSQFEQGLEEKGVQRIESPLNSLIDERTVIEDTEAGPAILYQSIDAQEIASSHTFHTCLENDDVVFGFDCYSQGQISISELGVAICLVIFNKSETAAIENAAFTLLTSGVHALDGTSMLHVQDGRIAPNEFGKVLMQAKISSPSVEYGMKSHTIEGACVAELGGDSRMYPFSILIPITMGLIPSFTIAPTMFAELLSHSNNFPHSSSIQFQISSVDDFPAVVSTLAAKLRLSVVEAVPLAASVYGRAWSGTHVAGLIKARVKEQKVGGLMKMKSVGSGIGGANGNSNNSGWISVELKSGDLALIDYLIAEANEFSLAIY</sequence>
<feature type="domain" description="AP-3 complex subunit delta Mu C-terminal" evidence="12">
    <location>
        <begin position="1207"/>
        <end position="1287"/>
    </location>
</feature>
<dbReference type="InterPro" id="IPR058898">
    <property type="entry name" value="Mu_AP3"/>
</dbReference>
<keyword evidence="5" id="KW-0677">Repeat</keyword>
<dbReference type="GO" id="GO:0010008">
    <property type="term" value="C:endosome membrane"/>
    <property type="evidence" value="ECO:0007669"/>
    <property type="project" value="TreeGrafter"/>
</dbReference>
<dbReference type="EMBL" id="JADGJH010000966">
    <property type="protein sequence ID" value="KAJ3120432.1"/>
    <property type="molecule type" value="Genomic_DNA"/>
</dbReference>
<evidence type="ECO:0000313" key="14">
    <source>
        <dbReference type="Proteomes" id="UP001211907"/>
    </source>
</evidence>
<evidence type="ECO:0000256" key="10">
    <source>
        <dbReference type="SAM" id="MobiDB-lite"/>
    </source>
</evidence>
<protein>
    <recommendedName>
        <fullName evidence="3">AP-3 complex subunit delta</fullName>
    </recommendedName>
    <alternativeName>
        <fullName evidence="9">Adaptor-related protein complex 3 subunit delta</fullName>
    </alternativeName>
    <alternativeName>
        <fullName evidence="8">Delta-adaptin 3</fullName>
    </alternativeName>
</protein>
<gene>
    <name evidence="13" type="primary">AP3D1</name>
    <name evidence="13" type="ORF">HK100_012796</name>
</gene>
<evidence type="ECO:0000259" key="12">
    <source>
        <dbReference type="Pfam" id="PF26171"/>
    </source>
</evidence>
<evidence type="ECO:0000259" key="11">
    <source>
        <dbReference type="Pfam" id="PF01602"/>
    </source>
</evidence>
<dbReference type="PANTHER" id="PTHR22781">
    <property type="entry name" value="DELTA ADAPTIN-RELATED"/>
    <property type="match status" value="1"/>
</dbReference>
<dbReference type="Gene3D" id="1.25.10.10">
    <property type="entry name" value="Leucine-rich Repeat Variant"/>
    <property type="match status" value="1"/>
</dbReference>
<dbReference type="Proteomes" id="UP001211907">
    <property type="component" value="Unassembled WGS sequence"/>
</dbReference>
<dbReference type="Pfam" id="PF01602">
    <property type="entry name" value="Adaptin_N"/>
    <property type="match status" value="1"/>
</dbReference>
<comment type="similarity">
    <text evidence="2">Belongs to the adaptor complexes large subunit family.</text>
</comment>
<dbReference type="GO" id="GO:0030665">
    <property type="term" value="C:clathrin-coated vesicle membrane"/>
    <property type="evidence" value="ECO:0007669"/>
    <property type="project" value="UniProtKB-SubCell"/>
</dbReference>
<dbReference type="GO" id="GO:0006623">
    <property type="term" value="P:protein targeting to vacuole"/>
    <property type="evidence" value="ECO:0007669"/>
    <property type="project" value="TreeGrafter"/>
</dbReference>
<evidence type="ECO:0000313" key="13">
    <source>
        <dbReference type="EMBL" id="KAJ3120432.1"/>
    </source>
</evidence>
<accession>A0AAD5XFM0</accession>
<evidence type="ECO:0000256" key="3">
    <source>
        <dbReference type="ARBA" id="ARBA00015717"/>
    </source>
</evidence>
<evidence type="ECO:0000256" key="4">
    <source>
        <dbReference type="ARBA" id="ARBA00022448"/>
    </source>
</evidence>
<dbReference type="FunFam" id="1.25.10.10:FF:000251">
    <property type="entry name" value="AP-3 complex subunit delta"/>
    <property type="match status" value="1"/>
</dbReference>
<evidence type="ECO:0000256" key="1">
    <source>
        <dbReference type="ARBA" id="ARBA00004145"/>
    </source>
</evidence>
<evidence type="ECO:0000256" key="2">
    <source>
        <dbReference type="ARBA" id="ARBA00006613"/>
    </source>
</evidence>
<evidence type="ECO:0000256" key="9">
    <source>
        <dbReference type="ARBA" id="ARBA00083145"/>
    </source>
</evidence>
<name>A0AAD5XFM0_9FUNG</name>
<reference evidence="13" key="1">
    <citation type="submission" date="2020-05" db="EMBL/GenBank/DDBJ databases">
        <title>Phylogenomic resolution of chytrid fungi.</title>
        <authorList>
            <person name="Stajich J.E."/>
            <person name="Amses K."/>
            <person name="Simmons R."/>
            <person name="Seto K."/>
            <person name="Myers J."/>
            <person name="Bonds A."/>
            <person name="Quandt C.A."/>
            <person name="Barry K."/>
            <person name="Liu P."/>
            <person name="Grigoriev I."/>
            <person name="Longcore J.E."/>
            <person name="James T.Y."/>
        </authorList>
    </citation>
    <scope>NUCLEOTIDE SEQUENCE</scope>
    <source>
        <strain evidence="13">JEL0513</strain>
    </source>
</reference>
<evidence type="ECO:0000256" key="7">
    <source>
        <dbReference type="ARBA" id="ARBA00023136"/>
    </source>
</evidence>
<dbReference type="InterPro" id="IPR017105">
    <property type="entry name" value="AP3_complex_dsu"/>
</dbReference>
<dbReference type="Pfam" id="PF26171">
    <property type="entry name" value="Mu_AP3"/>
    <property type="match status" value="1"/>
</dbReference>
<dbReference type="InterPro" id="IPR002553">
    <property type="entry name" value="Clathrin/coatomer_adapt-like_N"/>
</dbReference>
<evidence type="ECO:0000256" key="5">
    <source>
        <dbReference type="ARBA" id="ARBA00022737"/>
    </source>
</evidence>
<comment type="subcellular location">
    <subcellularLocation>
        <location evidence="1">Cytoplasmic vesicle</location>
        <location evidence="1">Clathrin-coated vesicle membrane</location>
        <topology evidence="1">Peripheral membrane protein</topology>
        <orientation evidence="1">Cytoplasmic side</orientation>
    </subcellularLocation>
</comment>
<feature type="domain" description="Clathrin/coatomer adaptor adaptin-like N-terminal" evidence="11">
    <location>
        <begin position="20"/>
        <end position="608"/>
    </location>
</feature>
<feature type="region of interest" description="Disordered" evidence="10">
    <location>
        <begin position="801"/>
        <end position="823"/>
    </location>
</feature>
<dbReference type="GO" id="GO:0006896">
    <property type="term" value="P:Golgi to vacuole transport"/>
    <property type="evidence" value="ECO:0007669"/>
    <property type="project" value="TreeGrafter"/>
</dbReference>
<keyword evidence="6" id="KW-0653">Protein transport</keyword>
<dbReference type="InterPro" id="IPR016024">
    <property type="entry name" value="ARM-type_fold"/>
</dbReference>
<proteinExistence type="inferred from homology"/>
<feature type="region of interest" description="Disordered" evidence="10">
    <location>
        <begin position="733"/>
        <end position="774"/>
    </location>
</feature>
<keyword evidence="4" id="KW-0813">Transport</keyword>
<feature type="compositionally biased region" description="Polar residues" evidence="10">
    <location>
        <begin position="742"/>
        <end position="756"/>
    </location>
</feature>
<keyword evidence="7" id="KW-0472">Membrane</keyword>
<dbReference type="PANTHER" id="PTHR22781:SF12">
    <property type="entry name" value="AP-3 COMPLEX SUBUNIT DELTA-1"/>
    <property type="match status" value="1"/>
</dbReference>
<comment type="caution">
    <text evidence="13">The sequence shown here is derived from an EMBL/GenBank/DDBJ whole genome shotgun (WGS) entry which is preliminary data.</text>
</comment>
<dbReference type="GO" id="GO:0030123">
    <property type="term" value="C:AP-3 adaptor complex"/>
    <property type="evidence" value="ECO:0007669"/>
    <property type="project" value="InterPro"/>
</dbReference>
<evidence type="ECO:0000256" key="8">
    <source>
        <dbReference type="ARBA" id="ARBA00076742"/>
    </source>
</evidence>
<keyword evidence="14" id="KW-1185">Reference proteome</keyword>
<evidence type="ECO:0000256" key="6">
    <source>
        <dbReference type="ARBA" id="ARBA00022927"/>
    </source>
</evidence>
<dbReference type="SUPFAM" id="SSF48371">
    <property type="entry name" value="ARM repeat"/>
    <property type="match status" value="1"/>
</dbReference>
<organism evidence="13 14">
    <name type="scientific">Physocladia obscura</name>
    <dbReference type="NCBI Taxonomy" id="109957"/>
    <lineage>
        <taxon>Eukaryota</taxon>
        <taxon>Fungi</taxon>
        <taxon>Fungi incertae sedis</taxon>
        <taxon>Chytridiomycota</taxon>
        <taxon>Chytridiomycota incertae sedis</taxon>
        <taxon>Chytridiomycetes</taxon>
        <taxon>Chytridiales</taxon>
        <taxon>Chytriomycetaceae</taxon>
        <taxon>Physocladia</taxon>
    </lineage>
</organism>